<evidence type="ECO:0000256" key="7">
    <source>
        <dbReference type="RuleBase" id="RU003823"/>
    </source>
</evidence>
<evidence type="ECO:0000259" key="8">
    <source>
        <dbReference type="PROSITE" id="PS50881"/>
    </source>
</evidence>
<accession>A0A0G0Z5B5</accession>
<keyword evidence="2 6" id="KW-0689">Ribosomal protein</keyword>
<dbReference type="SUPFAM" id="SSF54768">
    <property type="entry name" value="dsRNA-binding domain-like"/>
    <property type="match status" value="1"/>
</dbReference>
<evidence type="ECO:0000256" key="3">
    <source>
        <dbReference type="ARBA" id="ARBA00023274"/>
    </source>
</evidence>
<dbReference type="EMBL" id="LCCZ01000017">
    <property type="protein sequence ID" value="KKS43897.1"/>
    <property type="molecule type" value="Genomic_DNA"/>
</dbReference>
<dbReference type="Pfam" id="PF03719">
    <property type="entry name" value="Ribosomal_S5_C"/>
    <property type="match status" value="1"/>
</dbReference>
<organism evidence="9 10">
    <name type="scientific">candidate division CPR1 bacterium GW2011_GWA2_42_17</name>
    <dbReference type="NCBI Taxonomy" id="1618341"/>
    <lineage>
        <taxon>Bacteria</taxon>
        <taxon>candidate division CPR1</taxon>
    </lineage>
</organism>
<keyword evidence="3 6" id="KW-0687">Ribonucleoprotein</keyword>
<dbReference type="PANTHER" id="PTHR48277:SF1">
    <property type="entry name" value="MITOCHONDRIAL RIBOSOMAL PROTEIN S5"/>
    <property type="match status" value="1"/>
</dbReference>
<dbReference type="PANTHER" id="PTHR48277">
    <property type="entry name" value="MITOCHONDRIAL RIBOSOMAL PROTEIN S5"/>
    <property type="match status" value="1"/>
</dbReference>
<evidence type="ECO:0000313" key="9">
    <source>
        <dbReference type="EMBL" id="KKS43897.1"/>
    </source>
</evidence>
<dbReference type="Proteomes" id="UP000034875">
    <property type="component" value="Unassembled WGS sequence"/>
</dbReference>
<comment type="similarity">
    <text evidence="1 7">Belongs to the universal ribosomal protein uS5 family.</text>
</comment>
<dbReference type="Pfam" id="PF00333">
    <property type="entry name" value="Ribosomal_S5"/>
    <property type="match status" value="1"/>
</dbReference>
<dbReference type="GO" id="GO:0005737">
    <property type="term" value="C:cytoplasm"/>
    <property type="evidence" value="ECO:0007669"/>
    <property type="project" value="UniProtKB-ARBA"/>
</dbReference>
<evidence type="ECO:0000256" key="5">
    <source>
        <dbReference type="ARBA" id="ARBA00035519"/>
    </source>
</evidence>
<evidence type="ECO:0000256" key="6">
    <source>
        <dbReference type="PROSITE-ProRule" id="PRU00268"/>
    </source>
</evidence>
<dbReference type="InterPro" id="IPR005324">
    <property type="entry name" value="Ribosomal_uS5_C"/>
</dbReference>
<gene>
    <name evidence="9" type="ORF">UV05_C0017G0006</name>
</gene>
<dbReference type="InterPro" id="IPR000851">
    <property type="entry name" value="Ribosomal_uS5"/>
</dbReference>
<evidence type="ECO:0000256" key="1">
    <source>
        <dbReference type="ARBA" id="ARBA00008945"/>
    </source>
</evidence>
<dbReference type="GO" id="GO:0003723">
    <property type="term" value="F:RNA binding"/>
    <property type="evidence" value="ECO:0007669"/>
    <property type="project" value="InterPro"/>
</dbReference>
<dbReference type="FunFam" id="3.30.230.10:FF:000002">
    <property type="entry name" value="30S ribosomal protein S5"/>
    <property type="match status" value="1"/>
</dbReference>
<dbReference type="Gene3D" id="3.30.230.10">
    <property type="match status" value="1"/>
</dbReference>
<evidence type="ECO:0000256" key="4">
    <source>
        <dbReference type="ARBA" id="ARBA00035255"/>
    </source>
</evidence>
<dbReference type="GO" id="GO:1990904">
    <property type="term" value="C:ribonucleoprotein complex"/>
    <property type="evidence" value="ECO:0007669"/>
    <property type="project" value="UniProtKB-UniRule"/>
</dbReference>
<dbReference type="GO" id="GO:0006412">
    <property type="term" value="P:translation"/>
    <property type="evidence" value="ECO:0007669"/>
    <property type="project" value="InterPro"/>
</dbReference>
<protein>
    <recommendedName>
        <fullName evidence="4">Small ribosomal subunit protein uS5</fullName>
    </recommendedName>
    <alternativeName>
        <fullName evidence="5">30S ribosomal protein S5</fullName>
    </alternativeName>
</protein>
<evidence type="ECO:0000256" key="2">
    <source>
        <dbReference type="ARBA" id="ARBA00022980"/>
    </source>
</evidence>
<dbReference type="InterPro" id="IPR020568">
    <property type="entry name" value="Ribosomal_Su5_D2-typ_SF"/>
</dbReference>
<dbReference type="AlphaFoldDB" id="A0A0G0Z5B5"/>
<evidence type="ECO:0000313" key="10">
    <source>
        <dbReference type="Proteomes" id="UP000034875"/>
    </source>
</evidence>
<dbReference type="SUPFAM" id="SSF54211">
    <property type="entry name" value="Ribosomal protein S5 domain 2-like"/>
    <property type="match status" value="1"/>
</dbReference>
<reference evidence="9 10" key="1">
    <citation type="journal article" date="2015" name="Nature">
        <title>rRNA introns, odd ribosomes, and small enigmatic genomes across a large radiation of phyla.</title>
        <authorList>
            <person name="Brown C.T."/>
            <person name="Hug L.A."/>
            <person name="Thomas B.C."/>
            <person name="Sharon I."/>
            <person name="Castelle C.J."/>
            <person name="Singh A."/>
            <person name="Wilkins M.J."/>
            <person name="Williams K.H."/>
            <person name="Banfield J.F."/>
        </authorList>
    </citation>
    <scope>NUCLEOTIDE SEQUENCE [LARGE SCALE GENOMIC DNA]</scope>
</reference>
<dbReference type="InterPro" id="IPR013810">
    <property type="entry name" value="Ribosomal_uS5_N"/>
</dbReference>
<dbReference type="GO" id="GO:0003735">
    <property type="term" value="F:structural constituent of ribosome"/>
    <property type="evidence" value="ECO:0007669"/>
    <property type="project" value="UniProtKB-UniRule"/>
</dbReference>
<dbReference type="GO" id="GO:0005840">
    <property type="term" value="C:ribosome"/>
    <property type="evidence" value="ECO:0007669"/>
    <property type="project" value="UniProtKB-KW"/>
</dbReference>
<dbReference type="PROSITE" id="PS50881">
    <property type="entry name" value="S5_DSRBD"/>
    <property type="match status" value="1"/>
</dbReference>
<dbReference type="InterPro" id="IPR014721">
    <property type="entry name" value="Ribsml_uS5_D2-typ_fold_subgr"/>
</dbReference>
<name>A0A0G0Z5B5_9BACT</name>
<feature type="domain" description="S5 DRBM" evidence="8">
    <location>
        <begin position="46"/>
        <end position="109"/>
    </location>
</feature>
<dbReference type="Gene3D" id="3.30.160.20">
    <property type="match status" value="1"/>
</dbReference>
<comment type="caution">
    <text evidence="9">The sequence shown here is derived from an EMBL/GenBank/DDBJ whole genome shotgun (WGS) entry which is preliminary data.</text>
</comment>
<sequence>MTNDRTPVIPLGRKVKLEVPPVGKTPNLGTQAAQALLSEKSGFSDFEERVIEINRTSKKTKGGNRFSFTALLAVGDRNGKVGLGLGRASVVGEAIKKAVRRAKRKMFSFELTRDKTIVHSVRIKKGAVEIILRPSEAGTGVRAGGPLRPFFEVAGIQNITGRILGSNNKKANVHAVLEALINLKKANQRFR</sequence>
<proteinExistence type="inferred from homology"/>